<organism evidence="1 2">
    <name type="scientific">Diatraea saccharalis</name>
    <name type="common">sugarcane borer</name>
    <dbReference type="NCBI Taxonomy" id="40085"/>
    <lineage>
        <taxon>Eukaryota</taxon>
        <taxon>Metazoa</taxon>
        <taxon>Ecdysozoa</taxon>
        <taxon>Arthropoda</taxon>
        <taxon>Hexapoda</taxon>
        <taxon>Insecta</taxon>
        <taxon>Pterygota</taxon>
        <taxon>Neoptera</taxon>
        <taxon>Endopterygota</taxon>
        <taxon>Lepidoptera</taxon>
        <taxon>Glossata</taxon>
        <taxon>Ditrysia</taxon>
        <taxon>Pyraloidea</taxon>
        <taxon>Crambidae</taxon>
        <taxon>Crambinae</taxon>
        <taxon>Diatraea</taxon>
    </lineage>
</organism>
<accession>A0A9N9RBY8</accession>
<proteinExistence type="predicted"/>
<sequence length="115" mass="12801">MGQDLANLLIKFRDVLVPEGTVQEALVKALHNTKVTDTSKPVNNPVVGLFAQKHGYGTSADEIPLHNKNLEKASHHTVKKDSALFDDMVRNGEEKVHVYGKHSENVKRHINNINV</sequence>
<dbReference type="AlphaFoldDB" id="A0A9N9RBY8"/>
<gene>
    <name evidence="1" type="ORF">DIATSA_LOCUS10984</name>
</gene>
<dbReference type="Proteomes" id="UP001153714">
    <property type="component" value="Chromosome 5"/>
</dbReference>
<name>A0A9N9RBY8_9NEOP</name>
<reference evidence="1" key="1">
    <citation type="submission" date="2021-12" db="EMBL/GenBank/DDBJ databases">
        <authorList>
            <person name="King R."/>
        </authorList>
    </citation>
    <scope>NUCLEOTIDE SEQUENCE</scope>
</reference>
<dbReference type="OrthoDB" id="7457746at2759"/>
<protein>
    <submittedName>
        <fullName evidence="1">Uncharacterized protein</fullName>
    </submittedName>
</protein>
<evidence type="ECO:0000313" key="1">
    <source>
        <dbReference type="EMBL" id="CAG9793557.1"/>
    </source>
</evidence>
<reference evidence="1" key="2">
    <citation type="submission" date="2022-10" db="EMBL/GenBank/DDBJ databases">
        <authorList>
            <consortium name="ENA_rothamsted_submissions"/>
            <consortium name="culmorum"/>
            <person name="King R."/>
        </authorList>
    </citation>
    <scope>NUCLEOTIDE SEQUENCE</scope>
</reference>
<keyword evidence="2" id="KW-1185">Reference proteome</keyword>
<evidence type="ECO:0000313" key="2">
    <source>
        <dbReference type="Proteomes" id="UP001153714"/>
    </source>
</evidence>
<dbReference type="EMBL" id="OU893336">
    <property type="protein sequence ID" value="CAG9793557.1"/>
    <property type="molecule type" value="Genomic_DNA"/>
</dbReference>